<dbReference type="InterPro" id="IPR050491">
    <property type="entry name" value="AmpC-like"/>
</dbReference>
<evidence type="ECO:0000313" key="2">
    <source>
        <dbReference type="EMBL" id="MCS3712053.1"/>
    </source>
</evidence>
<name>A0A9X2PM26_9BACT</name>
<feature type="domain" description="Beta-lactamase-related" evidence="1">
    <location>
        <begin position="55"/>
        <end position="363"/>
    </location>
</feature>
<sequence>MISSSFRYRSVLILAAGLLLLGCDLLESEGAGQGDPTRGDTTTVASLVQERHNEQPAGTGVVVGIVDGSDQQTLARGVTRAEGDSVDTHTVFEIGSITKTFTALALADRVEQGAVRLGAPVAASLPDSVDVPGRDGTSITLKQLVTHTAGMPRLPPNFGKEPEFESTDPYAAYSVPELYRGLEGTTLLHPPGTAYQYSNFGVGLLGHLLARRSDTTYRVLIRDRISARLGMEETWVDLPEGPNQRLATGHRPNGSAMPHWHWRESMAGAGVLRSSARDMVTYLKAQLGQAGAPSPLRRAIERSHTTLYDREGAGPIAYGWHVREQNGHTVFWHNGETGGFKSFIGFNPKQNAGVVVLSNVAQGGLTEMGFALLDTVLTNTEEDGQG</sequence>
<protein>
    <submittedName>
        <fullName evidence="2">CubicO group peptidase (Beta-lactamase class C family)</fullName>
    </submittedName>
</protein>
<dbReference type="Gene3D" id="3.40.710.10">
    <property type="entry name" value="DD-peptidase/beta-lactamase superfamily"/>
    <property type="match status" value="1"/>
</dbReference>
<dbReference type="EMBL" id="JANUAE010000025">
    <property type="protein sequence ID" value="MCS3712053.1"/>
    <property type="molecule type" value="Genomic_DNA"/>
</dbReference>
<dbReference type="Pfam" id="PF00144">
    <property type="entry name" value="Beta-lactamase"/>
    <property type="match status" value="1"/>
</dbReference>
<dbReference type="Proteomes" id="UP001155057">
    <property type="component" value="Unassembled WGS sequence"/>
</dbReference>
<dbReference type="PANTHER" id="PTHR46825:SF8">
    <property type="entry name" value="BETA-LACTAMASE-RELATED"/>
    <property type="match status" value="1"/>
</dbReference>
<gene>
    <name evidence="2" type="ORF">GGP61_003689</name>
</gene>
<comment type="caution">
    <text evidence="2">The sequence shown here is derived from an EMBL/GenBank/DDBJ whole genome shotgun (WGS) entry which is preliminary data.</text>
</comment>
<dbReference type="InterPro" id="IPR001466">
    <property type="entry name" value="Beta-lactam-related"/>
</dbReference>
<dbReference type="RefSeq" id="WP_112902857.1">
    <property type="nucleotide sequence ID" value="NZ_CALTRY010000005.1"/>
</dbReference>
<dbReference type="PANTHER" id="PTHR46825">
    <property type="entry name" value="D-ALANYL-D-ALANINE-CARBOXYPEPTIDASE/ENDOPEPTIDASE AMPH"/>
    <property type="match status" value="1"/>
</dbReference>
<proteinExistence type="predicted"/>
<dbReference type="AlphaFoldDB" id="A0A9X2PM26"/>
<dbReference type="SUPFAM" id="SSF56601">
    <property type="entry name" value="beta-lactamase/transpeptidase-like"/>
    <property type="match status" value="1"/>
</dbReference>
<accession>A0A9X2PM26</accession>
<evidence type="ECO:0000259" key="1">
    <source>
        <dbReference type="Pfam" id="PF00144"/>
    </source>
</evidence>
<organism evidence="2 3">
    <name type="scientific">Salinibacter ruber</name>
    <dbReference type="NCBI Taxonomy" id="146919"/>
    <lineage>
        <taxon>Bacteria</taxon>
        <taxon>Pseudomonadati</taxon>
        <taxon>Rhodothermota</taxon>
        <taxon>Rhodothermia</taxon>
        <taxon>Rhodothermales</taxon>
        <taxon>Salinibacteraceae</taxon>
        <taxon>Salinibacter</taxon>
    </lineage>
</organism>
<dbReference type="PROSITE" id="PS51257">
    <property type="entry name" value="PROKAR_LIPOPROTEIN"/>
    <property type="match status" value="1"/>
</dbReference>
<dbReference type="InterPro" id="IPR012338">
    <property type="entry name" value="Beta-lactam/transpept-like"/>
</dbReference>
<reference evidence="2" key="1">
    <citation type="submission" date="2022-08" db="EMBL/GenBank/DDBJ databases">
        <title>Genomic Encyclopedia of Type Strains, Phase V (KMG-V): Genome sequencing to study the core and pangenomes of soil and plant-associated prokaryotes.</title>
        <authorList>
            <person name="Whitman W."/>
        </authorList>
    </citation>
    <scope>NUCLEOTIDE SEQUENCE</scope>
    <source>
        <strain evidence="2">SP3049</strain>
    </source>
</reference>
<evidence type="ECO:0000313" key="3">
    <source>
        <dbReference type="Proteomes" id="UP001155057"/>
    </source>
</evidence>